<proteinExistence type="predicted"/>
<name>A0A443I6E9_BYSSP</name>
<reference evidence="2 3" key="1">
    <citation type="journal article" date="2018" name="Front. Microbiol.">
        <title>Genomic and genetic insights into a cosmopolitan fungus, Paecilomyces variotii (Eurotiales).</title>
        <authorList>
            <person name="Urquhart A.S."/>
            <person name="Mondo S.J."/>
            <person name="Makela M.R."/>
            <person name="Hane J.K."/>
            <person name="Wiebenga A."/>
            <person name="He G."/>
            <person name="Mihaltcheva S."/>
            <person name="Pangilinan J."/>
            <person name="Lipzen A."/>
            <person name="Barry K."/>
            <person name="de Vries R.P."/>
            <person name="Grigoriev I.V."/>
            <person name="Idnurm A."/>
        </authorList>
    </citation>
    <scope>NUCLEOTIDE SEQUENCE [LARGE SCALE GENOMIC DNA]</scope>
    <source>
        <strain evidence="2 3">CBS 101075</strain>
    </source>
</reference>
<dbReference type="RefSeq" id="XP_028489201.1">
    <property type="nucleotide sequence ID" value="XM_028629503.1"/>
</dbReference>
<organism evidence="2 3">
    <name type="scientific">Byssochlamys spectabilis</name>
    <name type="common">Paecilomyces variotii</name>
    <dbReference type="NCBI Taxonomy" id="264951"/>
    <lineage>
        <taxon>Eukaryota</taxon>
        <taxon>Fungi</taxon>
        <taxon>Dikarya</taxon>
        <taxon>Ascomycota</taxon>
        <taxon>Pezizomycotina</taxon>
        <taxon>Eurotiomycetes</taxon>
        <taxon>Eurotiomycetidae</taxon>
        <taxon>Eurotiales</taxon>
        <taxon>Thermoascaceae</taxon>
        <taxon>Paecilomyces</taxon>
    </lineage>
</organism>
<comment type="caution">
    <text evidence="2">The sequence shown here is derived from an EMBL/GenBank/DDBJ whole genome shotgun (WGS) entry which is preliminary data.</text>
</comment>
<evidence type="ECO:0000313" key="3">
    <source>
        <dbReference type="Proteomes" id="UP000283841"/>
    </source>
</evidence>
<keyword evidence="1" id="KW-0472">Membrane</keyword>
<evidence type="ECO:0000256" key="1">
    <source>
        <dbReference type="SAM" id="Phobius"/>
    </source>
</evidence>
<accession>A0A443I6E9</accession>
<protein>
    <submittedName>
        <fullName evidence="2">Uncharacterized protein</fullName>
    </submittedName>
</protein>
<gene>
    <name evidence="2" type="ORF">C8Q69DRAFT_451607</name>
</gene>
<dbReference type="VEuPathDB" id="FungiDB:C8Q69DRAFT_451607"/>
<dbReference type="GeneID" id="39598780"/>
<dbReference type="Proteomes" id="UP000283841">
    <property type="component" value="Unassembled WGS sequence"/>
</dbReference>
<keyword evidence="3" id="KW-1185">Reference proteome</keyword>
<dbReference type="EMBL" id="RCNU01000001">
    <property type="protein sequence ID" value="RWQ99556.1"/>
    <property type="molecule type" value="Genomic_DNA"/>
</dbReference>
<keyword evidence="1" id="KW-0812">Transmembrane</keyword>
<keyword evidence="1" id="KW-1133">Transmembrane helix</keyword>
<evidence type="ECO:0000313" key="2">
    <source>
        <dbReference type="EMBL" id="RWQ99556.1"/>
    </source>
</evidence>
<sequence>MMFYLSNQYSPFIFSIICSMSITWGGAIGVVKSSIVVVPFIESEGARHSLDQRYIYMMVIIIHSQWSQGGARR</sequence>
<dbReference type="AlphaFoldDB" id="A0A443I6E9"/>
<feature type="transmembrane region" description="Helical" evidence="1">
    <location>
        <begin position="12"/>
        <end position="41"/>
    </location>
</feature>